<keyword evidence="5" id="KW-0678">Repressor</keyword>
<dbReference type="GO" id="GO:0005737">
    <property type="term" value="C:cytoplasm"/>
    <property type="evidence" value="ECO:0007669"/>
    <property type="project" value="UniProtKB-SubCell"/>
</dbReference>
<feature type="compositionally biased region" description="Basic and acidic residues" evidence="9">
    <location>
        <begin position="506"/>
        <end position="515"/>
    </location>
</feature>
<dbReference type="PANTHER" id="PTHR28246">
    <property type="entry name" value="G1-SPECIFIC TRANSCRIPTIONAL REPRESSOR WHI5-RELATED"/>
    <property type="match status" value="1"/>
</dbReference>
<feature type="region of interest" description="Disordered" evidence="9">
    <location>
        <begin position="452"/>
        <end position="515"/>
    </location>
</feature>
<feature type="compositionally biased region" description="Polar residues" evidence="9">
    <location>
        <begin position="72"/>
        <end position="118"/>
    </location>
</feature>
<feature type="compositionally biased region" description="Low complexity" evidence="9">
    <location>
        <begin position="379"/>
        <end position="390"/>
    </location>
</feature>
<feature type="compositionally biased region" description="Low complexity" evidence="9">
    <location>
        <begin position="288"/>
        <end position="320"/>
    </location>
</feature>
<feature type="region of interest" description="Disordered" evidence="9">
    <location>
        <begin position="1"/>
        <end position="178"/>
    </location>
</feature>
<dbReference type="Proteomes" id="UP000094236">
    <property type="component" value="Unassembled WGS sequence"/>
</dbReference>
<accession>A0A1E4TPW1</accession>
<keyword evidence="4" id="KW-0963">Cytoplasm</keyword>
<dbReference type="STRING" id="669874.A0A1E4TPW1"/>
<dbReference type="EMBL" id="KV454017">
    <property type="protein sequence ID" value="ODV93793.1"/>
    <property type="molecule type" value="Genomic_DNA"/>
</dbReference>
<gene>
    <name evidence="10" type="ORF">PACTADRAFT_51542</name>
</gene>
<feature type="compositionally biased region" description="Basic and acidic residues" evidence="9">
    <location>
        <begin position="1"/>
        <end position="15"/>
    </location>
</feature>
<feature type="compositionally biased region" description="Polar residues" evidence="9">
    <location>
        <begin position="23"/>
        <end position="36"/>
    </location>
</feature>
<evidence type="ECO:0000313" key="10">
    <source>
        <dbReference type="EMBL" id="ODV93793.1"/>
    </source>
</evidence>
<reference evidence="11" key="1">
    <citation type="submission" date="2016-05" db="EMBL/GenBank/DDBJ databases">
        <title>Comparative genomics of biotechnologically important yeasts.</title>
        <authorList>
            <consortium name="DOE Joint Genome Institute"/>
            <person name="Riley R."/>
            <person name="Haridas S."/>
            <person name="Wolfe K.H."/>
            <person name="Lopes M.R."/>
            <person name="Hittinger C.T."/>
            <person name="Goker M."/>
            <person name="Salamov A."/>
            <person name="Wisecaver J."/>
            <person name="Long T.M."/>
            <person name="Aerts A.L."/>
            <person name="Barry K."/>
            <person name="Choi C."/>
            <person name="Clum A."/>
            <person name="Coughlan A.Y."/>
            <person name="Deshpande S."/>
            <person name="Douglass A.P."/>
            <person name="Hanson S.J."/>
            <person name="Klenk H.-P."/>
            <person name="Labutti K."/>
            <person name="Lapidus A."/>
            <person name="Lindquist E."/>
            <person name="Lipzen A."/>
            <person name="Meier-Kolthoff J.P."/>
            <person name="Ohm R.A."/>
            <person name="Otillar R.P."/>
            <person name="Pangilinan J."/>
            <person name="Peng Y."/>
            <person name="Rokas A."/>
            <person name="Rosa C.A."/>
            <person name="Scheuner C."/>
            <person name="Sibirny A.A."/>
            <person name="Slot J.C."/>
            <person name="Stielow J.B."/>
            <person name="Sun H."/>
            <person name="Kurtzman C.P."/>
            <person name="Blackwell M."/>
            <person name="Grigoriev I.V."/>
            <person name="Jeffries T.W."/>
        </authorList>
    </citation>
    <scope>NUCLEOTIDE SEQUENCE [LARGE SCALE GENOMIC DNA]</scope>
    <source>
        <strain evidence="11">NRRL Y-2460</strain>
    </source>
</reference>
<feature type="compositionally biased region" description="Low complexity" evidence="9">
    <location>
        <begin position="168"/>
        <end position="178"/>
    </location>
</feature>
<evidence type="ECO:0000256" key="4">
    <source>
        <dbReference type="ARBA" id="ARBA00022490"/>
    </source>
</evidence>
<keyword evidence="7" id="KW-0804">Transcription</keyword>
<evidence type="ECO:0000256" key="1">
    <source>
        <dbReference type="ARBA" id="ARBA00004123"/>
    </source>
</evidence>
<evidence type="ECO:0000313" key="11">
    <source>
        <dbReference type="Proteomes" id="UP000094236"/>
    </source>
</evidence>
<feature type="compositionally biased region" description="Polar residues" evidence="9">
    <location>
        <begin position="405"/>
        <end position="414"/>
    </location>
</feature>
<keyword evidence="6" id="KW-0805">Transcription regulation</keyword>
<dbReference type="OrthoDB" id="2359117at2759"/>
<keyword evidence="11" id="KW-1185">Reference proteome</keyword>
<dbReference type="InterPro" id="IPR039198">
    <property type="entry name" value="Srl3/Whi5"/>
</dbReference>
<evidence type="ECO:0000256" key="6">
    <source>
        <dbReference type="ARBA" id="ARBA00023015"/>
    </source>
</evidence>
<organism evidence="10 11">
    <name type="scientific">Pachysolen tannophilus NRRL Y-2460</name>
    <dbReference type="NCBI Taxonomy" id="669874"/>
    <lineage>
        <taxon>Eukaryota</taxon>
        <taxon>Fungi</taxon>
        <taxon>Dikarya</taxon>
        <taxon>Ascomycota</taxon>
        <taxon>Saccharomycotina</taxon>
        <taxon>Pichiomycetes</taxon>
        <taxon>Pachysolenaceae</taxon>
        <taxon>Pachysolen</taxon>
    </lineage>
</organism>
<feature type="compositionally biased region" description="Polar residues" evidence="9">
    <location>
        <begin position="452"/>
        <end position="481"/>
    </location>
</feature>
<dbReference type="InterPro" id="IPR013734">
    <property type="entry name" value="TF_Nrm1/Whi5"/>
</dbReference>
<evidence type="ECO:0000256" key="3">
    <source>
        <dbReference type="ARBA" id="ARBA00006922"/>
    </source>
</evidence>
<feature type="region of interest" description="Disordered" evidence="9">
    <location>
        <begin position="405"/>
        <end position="434"/>
    </location>
</feature>
<dbReference type="AlphaFoldDB" id="A0A1E4TPW1"/>
<proteinExistence type="inferred from homology"/>
<dbReference type="GO" id="GO:0000082">
    <property type="term" value="P:G1/S transition of mitotic cell cycle"/>
    <property type="evidence" value="ECO:0007669"/>
    <property type="project" value="InterPro"/>
</dbReference>
<feature type="compositionally biased region" description="Polar residues" evidence="9">
    <location>
        <begin position="335"/>
        <end position="347"/>
    </location>
</feature>
<feature type="compositionally biased region" description="Basic and acidic residues" evidence="9">
    <location>
        <begin position="158"/>
        <end position="167"/>
    </location>
</feature>
<feature type="compositionally biased region" description="Basic and acidic residues" evidence="9">
    <location>
        <begin position="44"/>
        <end position="59"/>
    </location>
</feature>
<protein>
    <submittedName>
        <fullName evidence="10">Uncharacterized protein</fullName>
    </submittedName>
</protein>
<dbReference type="GO" id="GO:0033309">
    <property type="term" value="C:SBF transcription complex"/>
    <property type="evidence" value="ECO:0007669"/>
    <property type="project" value="TreeGrafter"/>
</dbReference>
<feature type="region of interest" description="Disordered" evidence="9">
    <location>
        <begin position="279"/>
        <end position="347"/>
    </location>
</feature>
<dbReference type="Pfam" id="PF08528">
    <property type="entry name" value="Whi5"/>
    <property type="match status" value="1"/>
</dbReference>
<comment type="subcellular location">
    <subcellularLocation>
        <location evidence="2">Cytoplasm</location>
    </subcellularLocation>
    <subcellularLocation>
        <location evidence="1">Nucleus</location>
    </subcellularLocation>
</comment>
<dbReference type="PANTHER" id="PTHR28246:SF1">
    <property type="entry name" value="G1-SPECIFIC TRANSCRIPTIONAL REPRESSOR WHI5-RELATED"/>
    <property type="match status" value="1"/>
</dbReference>
<evidence type="ECO:0000256" key="7">
    <source>
        <dbReference type="ARBA" id="ARBA00023163"/>
    </source>
</evidence>
<keyword evidence="8" id="KW-0539">Nucleus</keyword>
<evidence type="ECO:0000256" key="8">
    <source>
        <dbReference type="ARBA" id="ARBA00023242"/>
    </source>
</evidence>
<name>A0A1E4TPW1_PACTA</name>
<evidence type="ECO:0000256" key="2">
    <source>
        <dbReference type="ARBA" id="ARBA00004496"/>
    </source>
</evidence>
<evidence type="ECO:0000256" key="5">
    <source>
        <dbReference type="ARBA" id="ARBA00022491"/>
    </source>
</evidence>
<evidence type="ECO:0000256" key="9">
    <source>
        <dbReference type="SAM" id="MobiDB-lite"/>
    </source>
</evidence>
<comment type="similarity">
    <text evidence="3">Belongs to the WHI5/NRM1 family.</text>
</comment>
<dbReference type="GO" id="GO:0003712">
    <property type="term" value="F:transcription coregulator activity"/>
    <property type="evidence" value="ECO:0007669"/>
    <property type="project" value="TreeGrafter"/>
</dbReference>
<feature type="region of interest" description="Disordered" evidence="9">
    <location>
        <begin position="361"/>
        <end position="390"/>
    </location>
</feature>
<sequence>MSSGVEKNEAAENKNFKIPISGISHQAQKHSQVSSGTINTNTDTSKDTDKDTVVGDRKNTPPSTPPLVNSPKYRNSNDSVAFQQAESMQTAQQHLPTVKFNSTTNTRRLSFSDNTSLIPRTPDQRNLSAFDGTPLQSPTKTPRSAKRRSTDFYNLLKTPDRNEHSNDNNDNGGANEDNVTQAKKRSLELYKLLNNEDNLAKLNTSSISKTLQRETSVFNETANNKSPPNETLRVKQSEVEIKEISENLKTRLNYAYVKIQNGWTDKPISELEKKIDNTNSTSITNSAPPNIITSSVPSSISPRKNNTTSVSNNSQSAASTLRNQNHRPRPLYIPPQTSNQPHQFQPHHNSRMRLDEFASTRVHNPKGHKRSSSAEFGHSSLSPSSSFSSVSSTQDASEALFNVLSQKTTSTSSPIKMVRKNEHSRHRSTSELDTSAETNAIISLISLSSPTKQNASANSLLTNSRSQSPSFRQNMYNNSNRIGDVSTDVDEDYKTETDVEDDDNEMKESIRTDSD</sequence>